<dbReference type="RefSeq" id="WP_388014984.1">
    <property type="nucleotide sequence ID" value="NZ_JBHUDT010000001.1"/>
</dbReference>
<dbReference type="InterPro" id="IPR011050">
    <property type="entry name" value="Pectin_lyase_fold/virulence"/>
</dbReference>
<accession>A0ABW5JNS8</accession>
<dbReference type="SUPFAM" id="SSF51126">
    <property type="entry name" value="Pectin lyase-like"/>
    <property type="match status" value="1"/>
</dbReference>
<evidence type="ECO:0000313" key="1">
    <source>
        <dbReference type="EMBL" id="MFD2534441.1"/>
    </source>
</evidence>
<evidence type="ECO:0008006" key="3">
    <source>
        <dbReference type="Google" id="ProtNLM"/>
    </source>
</evidence>
<proteinExistence type="predicted"/>
<evidence type="ECO:0000313" key="2">
    <source>
        <dbReference type="Proteomes" id="UP001597441"/>
    </source>
</evidence>
<dbReference type="PROSITE" id="PS51257">
    <property type="entry name" value="PROKAR_LIPOPROTEIN"/>
    <property type="match status" value="1"/>
</dbReference>
<dbReference type="EMBL" id="JBHULK010000001">
    <property type="protein sequence ID" value="MFD2534441.1"/>
    <property type="molecule type" value="Genomic_DNA"/>
</dbReference>
<reference evidence="2" key="1">
    <citation type="journal article" date="2019" name="Int. J. Syst. Evol. Microbiol.">
        <title>The Global Catalogue of Microorganisms (GCM) 10K type strain sequencing project: providing services to taxonomists for standard genome sequencing and annotation.</title>
        <authorList>
            <consortium name="The Broad Institute Genomics Platform"/>
            <consortium name="The Broad Institute Genome Sequencing Center for Infectious Disease"/>
            <person name="Wu L."/>
            <person name="Ma J."/>
        </authorList>
    </citation>
    <scope>NUCLEOTIDE SEQUENCE [LARGE SCALE GENOMIC DNA]</scope>
    <source>
        <strain evidence="2">KCTC 42903</strain>
    </source>
</reference>
<keyword evidence="2" id="KW-1185">Reference proteome</keyword>
<gene>
    <name evidence="1" type="ORF">ACFSQS_04930</name>
</gene>
<comment type="caution">
    <text evidence="1">The sequence shown here is derived from an EMBL/GenBank/DDBJ whole genome shotgun (WGS) entry which is preliminary data.</text>
</comment>
<name>A0ABW5JNS8_9FLAO</name>
<dbReference type="Proteomes" id="UP001597441">
    <property type="component" value="Unassembled WGS sequence"/>
</dbReference>
<sequence>MKRNILYFICTICFLMLWSSCRKDFEFSPSTGTLQFSKDTVYLDTVFTNIGSSTYNLKVYNKSDDDIVIPSIKLGLGNASNYRLNIDGISGKTFENIQVLAKDSLFIFVETTIDINNFPNPNGKYLYTDQIEFDSNSNLQKVELVTLVQDAVFIYPNRDNTTKVIEKLTLNIGGELIETELQGRELLPTELTFTNEKPYVIYGFAAVPNGETLTVNAGARLHFHSNSGLIVSDGATINVNGTYSNDQDVLENEVVFEGDRLEPNFSDTPGQWGTIWLIDGSINNTINYATIKNASVGILSDGNPNAATQKLKITNSQIYNSSNFGILGRNTSITAENVVVNNAGQSSFAGTLGGKYNFTHCTIANYWDAGFRQFPSVLLNNFVTDQDNNAIIADLTEANFNNCIIYGNDNPEILLDEIEDTSVVFNFKFTNCLIRFEDNNNNFTGANYDLNNINHYENNIFNENPNFKDTALNQLLIGDESAAINKGNVAFSSQVPTDILNVNRTTSPDLGAYQHIIFPEED</sequence>
<organism evidence="1 2">
    <name type="scientific">Gelatiniphilus marinus</name>
    <dbReference type="NCBI Taxonomy" id="1759464"/>
    <lineage>
        <taxon>Bacteria</taxon>
        <taxon>Pseudomonadati</taxon>
        <taxon>Bacteroidota</taxon>
        <taxon>Flavobacteriia</taxon>
        <taxon>Flavobacteriales</taxon>
        <taxon>Flavobacteriaceae</taxon>
        <taxon>Gelatiniphilus</taxon>
    </lineage>
</organism>
<protein>
    <recommendedName>
        <fullName evidence="3">Right handed beta helix domain-containing protein</fullName>
    </recommendedName>
</protein>